<dbReference type="EMBL" id="FOLQ01000012">
    <property type="protein sequence ID" value="SFE32601.1"/>
    <property type="molecule type" value="Genomic_DNA"/>
</dbReference>
<proteinExistence type="predicted"/>
<organism evidence="1 2">
    <name type="scientific">Spirosoma endophyticum</name>
    <dbReference type="NCBI Taxonomy" id="662367"/>
    <lineage>
        <taxon>Bacteria</taxon>
        <taxon>Pseudomonadati</taxon>
        <taxon>Bacteroidota</taxon>
        <taxon>Cytophagia</taxon>
        <taxon>Cytophagales</taxon>
        <taxon>Cytophagaceae</taxon>
        <taxon>Spirosoma</taxon>
    </lineage>
</organism>
<reference evidence="1 2" key="1">
    <citation type="submission" date="2016-10" db="EMBL/GenBank/DDBJ databases">
        <authorList>
            <person name="de Groot N.N."/>
        </authorList>
    </citation>
    <scope>NUCLEOTIDE SEQUENCE [LARGE SCALE GENOMIC DNA]</scope>
    <source>
        <strain evidence="1 2">DSM 26130</strain>
    </source>
</reference>
<accession>A0A1I1ZLM6</accession>
<dbReference type="OrthoDB" id="971464at2"/>
<dbReference type="AlphaFoldDB" id="A0A1I1ZLM6"/>
<evidence type="ECO:0000313" key="2">
    <source>
        <dbReference type="Proteomes" id="UP000198598"/>
    </source>
</evidence>
<dbReference type="RefSeq" id="WP_093831197.1">
    <property type="nucleotide sequence ID" value="NZ_FOLQ01000012.1"/>
</dbReference>
<keyword evidence="2" id="KW-1185">Reference proteome</keyword>
<protein>
    <submittedName>
        <fullName evidence="1">Uncharacterized protein</fullName>
    </submittedName>
</protein>
<sequence>MHLDILELKELLLVTQAHLRVLEQLEAERIAKETGQPLQVIEQRIQTLAEEILDAVREEIPKVKENGGVTYATRLGMSSFPCLKKLSCLRRQNLHTYASNNGRLKRWSCLCSSTNDVYTSGRTIDRP</sequence>
<evidence type="ECO:0000313" key="1">
    <source>
        <dbReference type="EMBL" id="SFE32601.1"/>
    </source>
</evidence>
<gene>
    <name evidence="1" type="ORF">SAMN05216167_112156</name>
</gene>
<dbReference type="Proteomes" id="UP000198598">
    <property type="component" value="Unassembled WGS sequence"/>
</dbReference>
<dbReference type="STRING" id="662367.SAMN05216167_112156"/>
<name>A0A1I1ZLM6_9BACT</name>